<dbReference type="AlphaFoldDB" id="A0A146K806"/>
<dbReference type="GO" id="GO:0000139">
    <property type="term" value="C:Golgi membrane"/>
    <property type="evidence" value="ECO:0007669"/>
    <property type="project" value="UniProtKB-SubCell"/>
</dbReference>
<comment type="similarity">
    <text evidence="2 6">Belongs to the YIP1 family.</text>
</comment>
<dbReference type="InterPro" id="IPR006977">
    <property type="entry name" value="Yip1_dom"/>
</dbReference>
<dbReference type="EMBL" id="GDID01003614">
    <property type="protein sequence ID" value="JAP92992.1"/>
    <property type="molecule type" value="Transcribed_RNA"/>
</dbReference>
<proteinExistence type="inferred from homology"/>
<organism evidence="8">
    <name type="scientific">Trepomonas sp. PC1</name>
    <dbReference type="NCBI Taxonomy" id="1076344"/>
    <lineage>
        <taxon>Eukaryota</taxon>
        <taxon>Metamonada</taxon>
        <taxon>Diplomonadida</taxon>
        <taxon>Hexamitidae</taxon>
        <taxon>Hexamitinae</taxon>
        <taxon>Trepomonas</taxon>
    </lineage>
</organism>
<feature type="transmembrane region" description="Helical" evidence="6">
    <location>
        <begin position="124"/>
        <end position="150"/>
    </location>
</feature>
<evidence type="ECO:0000313" key="8">
    <source>
        <dbReference type="EMBL" id="JAP92992.1"/>
    </source>
</evidence>
<keyword evidence="5 6" id="KW-0472">Membrane</keyword>
<feature type="non-terminal residue" evidence="8">
    <location>
        <position position="249"/>
    </location>
</feature>
<feature type="transmembrane region" description="Helical" evidence="6">
    <location>
        <begin position="223"/>
        <end position="248"/>
    </location>
</feature>
<reference evidence="8" key="1">
    <citation type="submission" date="2015-07" db="EMBL/GenBank/DDBJ databases">
        <title>Adaptation to a free-living lifestyle via gene acquisitions in the diplomonad Trepomonas sp. PC1.</title>
        <authorList>
            <person name="Xu F."/>
            <person name="Jerlstrom-Hultqvist J."/>
            <person name="Kolisko M."/>
            <person name="Simpson A.G.B."/>
            <person name="Roger A.J."/>
            <person name="Svard S.G."/>
            <person name="Andersson J.O."/>
        </authorList>
    </citation>
    <scope>NUCLEOTIDE SEQUENCE</scope>
    <source>
        <strain evidence="8">PC1</strain>
    </source>
</reference>
<evidence type="ECO:0000259" key="7">
    <source>
        <dbReference type="Pfam" id="PF04893"/>
    </source>
</evidence>
<feature type="transmembrane region" description="Helical" evidence="6">
    <location>
        <begin position="190"/>
        <end position="211"/>
    </location>
</feature>
<gene>
    <name evidence="8" type="ORF">TPC1_14885</name>
</gene>
<evidence type="ECO:0000256" key="2">
    <source>
        <dbReference type="ARBA" id="ARBA00010596"/>
    </source>
</evidence>
<dbReference type="InterPro" id="IPR039765">
    <property type="entry name" value="Yip5/YIPF1/YIPF2"/>
</dbReference>
<feature type="transmembrane region" description="Helical" evidence="6">
    <location>
        <begin position="162"/>
        <end position="184"/>
    </location>
</feature>
<feature type="non-terminal residue" evidence="8">
    <location>
        <position position="1"/>
    </location>
</feature>
<name>A0A146K806_9EUKA</name>
<feature type="domain" description="Yip1" evidence="7">
    <location>
        <begin position="66"/>
        <end position="235"/>
    </location>
</feature>
<evidence type="ECO:0000256" key="3">
    <source>
        <dbReference type="ARBA" id="ARBA00022692"/>
    </source>
</evidence>
<sequence>ADFDPTQNQPQQQYADTLVDAPPAIVSQLAEEHIPEGCTKIFKLAYWQQFFALDSKEMFRRALQAILIFKGDFISDIIDREPDLWFPLWNSITLIFAGMLTAAINQVVQLQTDPTVKGDAFIKMGILSGVIVGYTFACPGIMALICSCLGMDDYRYLVIVDLISYAQAILLPVIVLVTFVAIGGTVFLNIIYVVFALCAVWSFLFVAFHGFKYVKQFNGSKGQIVGIQLGVILLHAAYITALGCIMFLV</sequence>
<keyword evidence="4 6" id="KW-1133">Transmembrane helix</keyword>
<dbReference type="Pfam" id="PF04893">
    <property type="entry name" value="Yip1"/>
    <property type="match status" value="1"/>
</dbReference>
<feature type="transmembrane region" description="Helical" evidence="6">
    <location>
        <begin position="84"/>
        <end position="104"/>
    </location>
</feature>
<dbReference type="PANTHER" id="PTHR12822">
    <property type="entry name" value="PROTEIN YIPF"/>
    <property type="match status" value="1"/>
</dbReference>
<evidence type="ECO:0000256" key="6">
    <source>
        <dbReference type="RuleBase" id="RU361264"/>
    </source>
</evidence>
<accession>A0A146K806</accession>
<dbReference type="GO" id="GO:0031267">
    <property type="term" value="F:small GTPase binding"/>
    <property type="evidence" value="ECO:0007669"/>
    <property type="project" value="InterPro"/>
</dbReference>
<evidence type="ECO:0000256" key="4">
    <source>
        <dbReference type="ARBA" id="ARBA00022989"/>
    </source>
</evidence>
<protein>
    <recommendedName>
        <fullName evidence="6">Protein YIPF</fullName>
    </recommendedName>
</protein>
<dbReference type="PANTHER" id="PTHR12822:SF2">
    <property type="entry name" value="PROTEIN YIPF"/>
    <property type="match status" value="1"/>
</dbReference>
<comment type="subcellular location">
    <subcellularLocation>
        <location evidence="6">Golgi apparatus membrane</location>
        <topology evidence="6">Multi-pass membrane protein</topology>
    </subcellularLocation>
    <subcellularLocation>
        <location evidence="1">Membrane</location>
        <topology evidence="1">Multi-pass membrane protein</topology>
    </subcellularLocation>
</comment>
<evidence type="ECO:0000256" key="1">
    <source>
        <dbReference type="ARBA" id="ARBA00004141"/>
    </source>
</evidence>
<keyword evidence="3 6" id="KW-0812">Transmembrane</keyword>
<dbReference type="GO" id="GO:0016192">
    <property type="term" value="P:vesicle-mediated transport"/>
    <property type="evidence" value="ECO:0007669"/>
    <property type="project" value="InterPro"/>
</dbReference>
<evidence type="ECO:0000256" key="5">
    <source>
        <dbReference type="ARBA" id="ARBA00023136"/>
    </source>
</evidence>